<keyword evidence="1" id="KW-1133">Transmembrane helix</keyword>
<sequence>MFSSKIPESMSKIKATVEVMLDENKFHDSDEKKAQFLLKRIEKKSIIYLSVCGMVDLKRSFLLSAFGTLFTYGILISASY</sequence>
<keyword evidence="3" id="KW-1185">Reference proteome</keyword>
<evidence type="ECO:0000256" key="1">
    <source>
        <dbReference type="SAM" id="Phobius"/>
    </source>
</evidence>
<dbReference type="EMBL" id="BMAO01032543">
    <property type="protein sequence ID" value="GFQ83064.1"/>
    <property type="molecule type" value="Genomic_DNA"/>
</dbReference>
<keyword evidence="1" id="KW-0472">Membrane</keyword>
<gene>
    <name evidence="2" type="ORF">TNCT_193721</name>
</gene>
<reference evidence="2" key="1">
    <citation type="submission" date="2020-07" db="EMBL/GenBank/DDBJ databases">
        <title>Multicomponent nature underlies the extraordinary mechanical properties of spider dragline silk.</title>
        <authorList>
            <person name="Kono N."/>
            <person name="Nakamura H."/>
            <person name="Mori M."/>
            <person name="Yoshida Y."/>
            <person name="Ohtoshi R."/>
            <person name="Malay A.D."/>
            <person name="Moran D.A.P."/>
            <person name="Tomita M."/>
            <person name="Numata K."/>
            <person name="Arakawa K."/>
        </authorList>
    </citation>
    <scope>NUCLEOTIDE SEQUENCE</scope>
</reference>
<protein>
    <submittedName>
        <fullName evidence="2">Uncharacterized protein</fullName>
    </submittedName>
</protein>
<comment type="caution">
    <text evidence="2">The sequence shown here is derived from an EMBL/GenBank/DDBJ whole genome shotgun (WGS) entry which is preliminary data.</text>
</comment>
<accession>A0A8X6HAS1</accession>
<evidence type="ECO:0000313" key="3">
    <source>
        <dbReference type="Proteomes" id="UP000887116"/>
    </source>
</evidence>
<feature type="transmembrane region" description="Helical" evidence="1">
    <location>
        <begin position="61"/>
        <end position="79"/>
    </location>
</feature>
<dbReference type="OrthoDB" id="6413403at2759"/>
<keyword evidence="1" id="KW-0812">Transmembrane</keyword>
<organism evidence="2 3">
    <name type="scientific">Trichonephila clavata</name>
    <name type="common">Joro spider</name>
    <name type="synonym">Nephila clavata</name>
    <dbReference type="NCBI Taxonomy" id="2740835"/>
    <lineage>
        <taxon>Eukaryota</taxon>
        <taxon>Metazoa</taxon>
        <taxon>Ecdysozoa</taxon>
        <taxon>Arthropoda</taxon>
        <taxon>Chelicerata</taxon>
        <taxon>Arachnida</taxon>
        <taxon>Araneae</taxon>
        <taxon>Araneomorphae</taxon>
        <taxon>Entelegynae</taxon>
        <taxon>Araneoidea</taxon>
        <taxon>Nephilidae</taxon>
        <taxon>Trichonephila</taxon>
    </lineage>
</organism>
<dbReference type="Proteomes" id="UP000887116">
    <property type="component" value="Unassembled WGS sequence"/>
</dbReference>
<dbReference type="AlphaFoldDB" id="A0A8X6HAS1"/>
<name>A0A8X6HAS1_TRICU</name>
<evidence type="ECO:0000313" key="2">
    <source>
        <dbReference type="EMBL" id="GFQ83064.1"/>
    </source>
</evidence>
<proteinExistence type="predicted"/>